<dbReference type="EMBL" id="GL349471">
    <property type="protein sequence ID" value="KNC52027.1"/>
    <property type="molecule type" value="Genomic_DNA"/>
</dbReference>
<sequence length="492" mass="56240">MGVLVVVVSQILELRTMWEIPSIVQFCNVFADALDGPRFTVTNLEMALVVPGNQLLADIHVALLRAMLPKSRVIDEFTYVDYLAEVFDTYEAEYDWDDSNPFRPPAYSHGQIARAHARRQKAEREAKRAAGEMGSSSDDEEEAAAAAAAEEAEYLEADEDGSVPYLSYSDITLEDRVCMLHTLCLWQLEYSKPVTEAAHAMHGNDLRVELLGYDADDRQYYYFGGLRLYRETETPDDEPDLWENIASSEDDWKAVLKELGRSRDLDQKELVKAIKKRILPNLKAEAAEEARISRVHAGSLVPRKMSSRLMKKGRERAAEREASLRLARELAEREAEEAARRGTRARRSSRLDAHAAESEAEAAAREKEERVRRREERAQARLIAQQEQALAEAEEERRRAEEEERRREERERRLLLRERRDELDAMMAKISAAFESYEAEFTARGEPKAEAFRHFTQQPQLLKVKKNGKGVWKARAVRPLREPLPTPSSAPA</sequence>
<dbReference type="GO" id="GO:0006355">
    <property type="term" value="P:regulation of DNA-templated transcription"/>
    <property type="evidence" value="ECO:0007669"/>
    <property type="project" value="InterPro"/>
</dbReference>
<name>A0A0L0DI88_THETB</name>
<dbReference type="PANTHER" id="PTHR14296:SF3">
    <property type="entry name" value="DIKAR, ISOFORM F"/>
    <property type="match status" value="1"/>
</dbReference>
<evidence type="ECO:0000259" key="5">
    <source>
        <dbReference type="Pfam" id="PF15612"/>
    </source>
</evidence>
<feature type="region of interest" description="Disordered" evidence="3">
    <location>
        <begin position="121"/>
        <end position="151"/>
    </location>
</feature>
<evidence type="ECO:0000313" key="7">
    <source>
        <dbReference type="Proteomes" id="UP000054408"/>
    </source>
</evidence>
<dbReference type="InterPro" id="IPR018501">
    <property type="entry name" value="DDT_dom"/>
</dbReference>
<reference evidence="6 7" key="1">
    <citation type="submission" date="2010-05" db="EMBL/GenBank/DDBJ databases">
        <title>The Genome Sequence of Thecamonas trahens ATCC 50062.</title>
        <authorList>
            <consortium name="The Broad Institute Genome Sequencing Platform"/>
            <person name="Russ C."/>
            <person name="Cuomo C."/>
            <person name="Shea T."/>
            <person name="Young S.K."/>
            <person name="Zeng Q."/>
            <person name="Koehrsen M."/>
            <person name="Haas B."/>
            <person name="Borodovsky M."/>
            <person name="Guigo R."/>
            <person name="Alvarado L."/>
            <person name="Berlin A."/>
            <person name="Bochicchio J."/>
            <person name="Borenstein D."/>
            <person name="Chapman S."/>
            <person name="Chen Z."/>
            <person name="Freedman E."/>
            <person name="Gellesch M."/>
            <person name="Goldberg J."/>
            <person name="Griggs A."/>
            <person name="Gujja S."/>
            <person name="Heilman E."/>
            <person name="Heiman D."/>
            <person name="Hepburn T."/>
            <person name="Howarth C."/>
            <person name="Jen D."/>
            <person name="Larson L."/>
            <person name="Mehta T."/>
            <person name="Park D."/>
            <person name="Pearson M."/>
            <person name="Roberts A."/>
            <person name="Saif S."/>
            <person name="Shenoy N."/>
            <person name="Sisk P."/>
            <person name="Stolte C."/>
            <person name="Sykes S."/>
            <person name="Thomson T."/>
            <person name="Walk T."/>
            <person name="White J."/>
            <person name="Yandava C."/>
            <person name="Burger G."/>
            <person name="Gray M.W."/>
            <person name="Holland P.W.H."/>
            <person name="King N."/>
            <person name="Lang F.B.F."/>
            <person name="Roger A.J."/>
            <person name="Ruiz-Trillo I."/>
            <person name="Lander E."/>
            <person name="Nusbaum C."/>
        </authorList>
    </citation>
    <scope>NUCLEOTIDE SEQUENCE [LARGE SCALE GENOMIC DNA]</scope>
    <source>
        <strain evidence="6 7">ATCC 50062</strain>
    </source>
</reference>
<dbReference type="Pfam" id="PF02791">
    <property type="entry name" value="DDT"/>
    <property type="match status" value="1"/>
</dbReference>
<keyword evidence="7" id="KW-1185">Reference proteome</keyword>
<evidence type="ECO:0000313" key="6">
    <source>
        <dbReference type="EMBL" id="KNC52027.1"/>
    </source>
</evidence>
<dbReference type="InterPro" id="IPR028942">
    <property type="entry name" value="WHIM1_dom"/>
</dbReference>
<dbReference type="InterPro" id="IPR028938">
    <property type="entry name" value="Rsf1-like"/>
</dbReference>
<accession>A0A0L0DI88</accession>
<evidence type="ECO:0000256" key="3">
    <source>
        <dbReference type="SAM" id="MobiDB-lite"/>
    </source>
</evidence>
<dbReference type="STRING" id="461836.A0A0L0DI88"/>
<keyword evidence="2" id="KW-0539">Nucleus</keyword>
<dbReference type="Pfam" id="PF15612">
    <property type="entry name" value="WHIM1"/>
    <property type="match status" value="1"/>
</dbReference>
<dbReference type="Proteomes" id="UP000054408">
    <property type="component" value="Unassembled WGS sequence"/>
</dbReference>
<dbReference type="PANTHER" id="PTHR14296">
    <property type="entry name" value="REMODELING AND SPACING FACTOR 1"/>
    <property type="match status" value="1"/>
</dbReference>
<evidence type="ECO:0000259" key="4">
    <source>
        <dbReference type="Pfam" id="PF02791"/>
    </source>
</evidence>
<proteinExistence type="predicted"/>
<comment type="subcellular location">
    <subcellularLocation>
        <location evidence="1">Nucleus</location>
    </subcellularLocation>
</comment>
<dbReference type="AlphaFoldDB" id="A0A0L0DI88"/>
<dbReference type="GeneID" id="25567008"/>
<feature type="domain" description="DDT" evidence="4">
    <location>
        <begin position="22"/>
        <end position="68"/>
    </location>
</feature>
<evidence type="ECO:0000256" key="2">
    <source>
        <dbReference type="ARBA" id="ARBA00023242"/>
    </source>
</evidence>
<dbReference type="GO" id="GO:0031213">
    <property type="term" value="C:RSF complex"/>
    <property type="evidence" value="ECO:0007669"/>
    <property type="project" value="InterPro"/>
</dbReference>
<protein>
    <submittedName>
        <fullName evidence="6">Uncharacterized protein</fullName>
    </submittedName>
</protein>
<feature type="compositionally biased region" description="Basic and acidic residues" evidence="3">
    <location>
        <begin position="349"/>
        <end position="372"/>
    </location>
</feature>
<dbReference type="OrthoDB" id="303107at2759"/>
<gene>
    <name evidence="6" type="ORF">AMSG_08280</name>
</gene>
<organism evidence="6 7">
    <name type="scientific">Thecamonas trahens ATCC 50062</name>
    <dbReference type="NCBI Taxonomy" id="461836"/>
    <lineage>
        <taxon>Eukaryota</taxon>
        <taxon>Apusozoa</taxon>
        <taxon>Apusomonadida</taxon>
        <taxon>Apusomonadidae</taxon>
        <taxon>Thecamonas</taxon>
    </lineage>
</organism>
<evidence type="ECO:0000256" key="1">
    <source>
        <dbReference type="ARBA" id="ARBA00004123"/>
    </source>
</evidence>
<dbReference type="RefSeq" id="XP_013755610.1">
    <property type="nucleotide sequence ID" value="XM_013900156.1"/>
</dbReference>
<feature type="compositionally biased region" description="Basic and acidic residues" evidence="3">
    <location>
        <begin position="121"/>
        <end position="130"/>
    </location>
</feature>
<feature type="domain" description="WHIM1" evidence="5">
    <location>
        <begin position="167"/>
        <end position="193"/>
    </location>
</feature>
<feature type="region of interest" description="Disordered" evidence="3">
    <location>
        <begin position="335"/>
        <end position="372"/>
    </location>
</feature>